<dbReference type="GO" id="GO:0005829">
    <property type="term" value="C:cytosol"/>
    <property type="evidence" value="ECO:0007669"/>
    <property type="project" value="TreeGrafter"/>
</dbReference>
<protein>
    <submittedName>
        <fullName evidence="5">DNA-binding helix-turn-helix protein</fullName>
    </submittedName>
</protein>
<dbReference type="CDD" id="cd00093">
    <property type="entry name" value="HTH_XRE"/>
    <property type="match status" value="1"/>
</dbReference>
<dbReference type="InterPro" id="IPR050807">
    <property type="entry name" value="TransReg_Diox_bact_type"/>
</dbReference>
<dbReference type="SUPFAM" id="SSF47413">
    <property type="entry name" value="lambda repressor-like DNA-binding domains"/>
    <property type="match status" value="1"/>
</dbReference>
<dbReference type="InterPro" id="IPR010982">
    <property type="entry name" value="Lambda_DNA-bd_dom_sf"/>
</dbReference>
<dbReference type="Pfam" id="PF01381">
    <property type="entry name" value="HTH_3"/>
    <property type="match status" value="1"/>
</dbReference>
<dbReference type="RefSeq" id="WP_066523090.1">
    <property type="nucleotide sequence ID" value="NZ_CABMOF010000012.1"/>
</dbReference>
<dbReference type="SMART" id="SM00530">
    <property type="entry name" value="HTH_XRE"/>
    <property type="match status" value="1"/>
</dbReference>
<dbReference type="Proteomes" id="UP000070366">
    <property type="component" value="Unassembled WGS sequence"/>
</dbReference>
<dbReference type="Gene3D" id="1.10.260.40">
    <property type="entry name" value="lambda repressor-like DNA-binding domains"/>
    <property type="match status" value="1"/>
</dbReference>
<dbReference type="EMBL" id="LSZW01000046">
    <property type="protein sequence ID" value="KXK66336.1"/>
    <property type="molecule type" value="Genomic_DNA"/>
</dbReference>
<evidence type="ECO:0000256" key="1">
    <source>
        <dbReference type="ARBA" id="ARBA00023015"/>
    </source>
</evidence>
<feature type="domain" description="HTH cro/C1-type" evidence="4">
    <location>
        <begin position="12"/>
        <end position="66"/>
    </location>
</feature>
<dbReference type="GO" id="GO:0003677">
    <property type="term" value="F:DNA binding"/>
    <property type="evidence" value="ECO:0007669"/>
    <property type="project" value="UniProtKB-KW"/>
</dbReference>
<evidence type="ECO:0000256" key="3">
    <source>
        <dbReference type="ARBA" id="ARBA00023163"/>
    </source>
</evidence>
<accession>A0A136Q6Z1</accession>
<keyword evidence="6" id="KW-1185">Reference proteome</keyword>
<name>A0A136Q6Z1_9FIRM</name>
<evidence type="ECO:0000313" key="6">
    <source>
        <dbReference type="Proteomes" id="UP000070366"/>
    </source>
</evidence>
<dbReference type="PANTHER" id="PTHR46797">
    <property type="entry name" value="HTH-TYPE TRANSCRIPTIONAL REGULATOR"/>
    <property type="match status" value="1"/>
</dbReference>
<comment type="caution">
    <text evidence="5">The sequence shown here is derived from an EMBL/GenBank/DDBJ whole genome shotgun (WGS) entry which is preliminary data.</text>
</comment>
<reference evidence="5 6" key="1">
    <citation type="submission" date="2016-02" db="EMBL/GenBank/DDBJ databases">
        <authorList>
            <person name="Wen L."/>
            <person name="He K."/>
            <person name="Yang H."/>
        </authorList>
    </citation>
    <scope>NUCLEOTIDE SEQUENCE [LARGE SCALE GENOMIC DNA]</scope>
    <source>
        <strain evidence="5 6">DSM 22607</strain>
    </source>
</reference>
<dbReference type="KEGG" id="cmiu:B1H56_13935"/>
<organism evidence="5 6">
    <name type="scientific">Christensenella minuta</name>
    <dbReference type="NCBI Taxonomy" id="626937"/>
    <lineage>
        <taxon>Bacteria</taxon>
        <taxon>Bacillati</taxon>
        <taxon>Bacillota</taxon>
        <taxon>Clostridia</taxon>
        <taxon>Christensenellales</taxon>
        <taxon>Christensenellaceae</taxon>
        <taxon>Christensenella</taxon>
    </lineage>
</organism>
<dbReference type="STRING" id="626937.HMPREF3293_00740"/>
<proteinExistence type="predicted"/>
<dbReference type="InterPro" id="IPR001387">
    <property type="entry name" value="Cro/C1-type_HTH"/>
</dbReference>
<dbReference type="GO" id="GO:0003700">
    <property type="term" value="F:DNA-binding transcription factor activity"/>
    <property type="evidence" value="ECO:0007669"/>
    <property type="project" value="TreeGrafter"/>
</dbReference>
<gene>
    <name evidence="5" type="ORF">HMPREF3293_00740</name>
</gene>
<keyword evidence="3" id="KW-0804">Transcription</keyword>
<evidence type="ECO:0000259" key="4">
    <source>
        <dbReference type="PROSITE" id="PS50943"/>
    </source>
</evidence>
<keyword evidence="2 5" id="KW-0238">DNA-binding</keyword>
<dbReference type="PANTHER" id="PTHR46797:SF23">
    <property type="entry name" value="HTH-TYPE TRANSCRIPTIONAL REGULATOR SUTR"/>
    <property type="match status" value="1"/>
</dbReference>
<dbReference type="AlphaFoldDB" id="A0A136Q6Z1"/>
<keyword evidence="1" id="KW-0805">Transcription regulation</keyword>
<dbReference type="PROSITE" id="PS50943">
    <property type="entry name" value="HTH_CROC1"/>
    <property type="match status" value="1"/>
</dbReference>
<evidence type="ECO:0000256" key="2">
    <source>
        <dbReference type="ARBA" id="ARBA00023125"/>
    </source>
</evidence>
<dbReference type="OrthoDB" id="1692255at2"/>
<sequence length="112" mass="12665">MSNIAIAVGKRIKQYRKECGFSQEKLADLCKLHPTYIGQVERGQKNASIESIQKIADGLNIPISRLFEHISTDSTTTIPAQVFELLLDLDKSEQESVHKIIKEILLFKHSTK</sequence>
<evidence type="ECO:0000313" key="5">
    <source>
        <dbReference type="EMBL" id="KXK66336.1"/>
    </source>
</evidence>